<dbReference type="EMBL" id="JAUFRC010000001">
    <property type="protein sequence ID" value="MDN3710662.1"/>
    <property type="molecule type" value="Genomic_DNA"/>
</dbReference>
<comment type="caution">
    <text evidence="1">The sequence shown here is derived from an EMBL/GenBank/DDBJ whole genome shotgun (WGS) entry which is preliminary data.</text>
</comment>
<reference evidence="2" key="1">
    <citation type="journal article" date="2019" name="Int. J. Syst. Evol. Microbiol.">
        <title>The Global Catalogue of Microorganisms (GCM) 10K type strain sequencing project: providing services to taxonomists for standard genome sequencing and annotation.</title>
        <authorList>
            <consortium name="The Broad Institute Genomics Platform"/>
            <consortium name="The Broad Institute Genome Sequencing Center for Infectious Disease"/>
            <person name="Wu L."/>
            <person name="Ma J."/>
        </authorList>
    </citation>
    <scope>NUCLEOTIDE SEQUENCE [LARGE SCALE GENOMIC DNA]</scope>
    <source>
        <strain evidence="2">CECT 8482</strain>
    </source>
</reference>
<proteinExistence type="predicted"/>
<sequence>MLIALGLGLALTVWQANRIALRHYLSVDAARAETAMRLTINALEGDLARYEVVPQLLADLDAIRLLAATPTTTNGARRSTP</sequence>
<evidence type="ECO:0008006" key="3">
    <source>
        <dbReference type="Google" id="ProtNLM"/>
    </source>
</evidence>
<keyword evidence="2" id="KW-1185">Reference proteome</keyword>
<evidence type="ECO:0000313" key="2">
    <source>
        <dbReference type="Proteomes" id="UP001243846"/>
    </source>
</evidence>
<evidence type="ECO:0000313" key="1">
    <source>
        <dbReference type="EMBL" id="MDN3710662.1"/>
    </source>
</evidence>
<organism evidence="1 2">
    <name type="scientific">Paracoccus cavernae</name>
    <dbReference type="NCBI Taxonomy" id="1571207"/>
    <lineage>
        <taxon>Bacteria</taxon>
        <taxon>Pseudomonadati</taxon>
        <taxon>Pseudomonadota</taxon>
        <taxon>Alphaproteobacteria</taxon>
        <taxon>Rhodobacterales</taxon>
        <taxon>Paracoccaceae</taxon>
        <taxon>Paracoccus</taxon>
    </lineage>
</organism>
<name>A0ABT8D5H5_9RHOB</name>
<dbReference type="Proteomes" id="UP001243846">
    <property type="component" value="Unassembled WGS sequence"/>
</dbReference>
<protein>
    <recommendedName>
        <fullName evidence="3">CHASE3 domain-containing protein</fullName>
    </recommendedName>
</protein>
<accession>A0ABT8D5H5</accession>
<gene>
    <name evidence="1" type="ORF">QWZ10_00355</name>
</gene>